<dbReference type="SMART" id="SM00347">
    <property type="entry name" value="HTH_MARR"/>
    <property type="match status" value="1"/>
</dbReference>
<dbReference type="GO" id="GO:0003700">
    <property type="term" value="F:DNA-binding transcription factor activity"/>
    <property type="evidence" value="ECO:0007669"/>
    <property type="project" value="InterPro"/>
</dbReference>
<proteinExistence type="predicted"/>
<dbReference type="PROSITE" id="PS50995">
    <property type="entry name" value="HTH_MARR_2"/>
    <property type="match status" value="1"/>
</dbReference>
<dbReference type="EMBL" id="WEHW01000030">
    <property type="protein sequence ID" value="KAB7650736.1"/>
    <property type="molecule type" value="Genomic_DNA"/>
</dbReference>
<evidence type="ECO:0000313" key="2">
    <source>
        <dbReference type="EMBL" id="KAB7650736.1"/>
    </source>
</evidence>
<comment type="caution">
    <text evidence="2">The sequence shown here is derived from an EMBL/GenBank/DDBJ whole genome shotgun (WGS) entry which is preliminary data.</text>
</comment>
<name>A0AAI9SCI9_9BURK</name>
<dbReference type="PANTHER" id="PTHR33164:SF104">
    <property type="entry name" value="TRANSCRIPTIONAL REGULATORY PROTEIN"/>
    <property type="match status" value="1"/>
</dbReference>
<organism evidence="2 3">
    <name type="scientific">Sutterella seckii</name>
    <dbReference type="NCBI Taxonomy" id="1944635"/>
    <lineage>
        <taxon>Bacteria</taxon>
        <taxon>Pseudomonadati</taxon>
        <taxon>Pseudomonadota</taxon>
        <taxon>Betaproteobacteria</taxon>
        <taxon>Burkholderiales</taxon>
        <taxon>Sutterellaceae</taxon>
        <taxon>Sutterella</taxon>
    </lineage>
</organism>
<dbReference type="SUPFAM" id="SSF46785">
    <property type="entry name" value="Winged helix' DNA-binding domain"/>
    <property type="match status" value="1"/>
</dbReference>
<dbReference type="PANTHER" id="PTHR33164">
    <property type="entry name" value="TRANSCRIPTIONAL REGULATOR, MARR FAMILY"/>
    <property type="match status" value="1"/>
</dbReference>
<evidence type="ECO:0000259" key="1">
    <source>
        <dbReference type="PROSITE" id="PS50995"/>
    </source>
</evidence>
<dbReference type="Pfam" id="PF01047">
    <property type="entry name" value="MarR"/>
    <property type="match status" value="1"/>
</dbReference>
<dbReference type="GO" id="GO:0006950">
    <property type="term" value="P:response to stress"/>
    <property type="evidence" value="ECO:0007669"/>
    <property type="project" value="TreeGrafter"/>
</dbReference>
<reference evidence="2 3" key="1">
    <citation type="submission" date="2019-10" db="EMBL/GenBank/DDBJ databases">
        <title>Genome diversity of Sutterella seckii.</title>
        <authorList>
            <person name="Chaplin A.V."/>
            <person name="Sokolova S.R."/>
            <person name="Mosin K.A."/>
            <person name="Ivanova E.L."/>
            <person name="Kochetkova T.O."/>
            <person name="Goltsov A.Y."/>
            <person name="Trofimov D.Y."/>
            <person name="Efimov B.A."/>
        </authorList>
    </citation>
    <scope>NUCLEOTIDE SEQUENCE [LARGE SCALE GENOMIC DNA]</scope>
    <source>
        <strain evidence="2 3">ASD3426</strain>
    </source>
</reference>
<dbReference type="AlphaFoldDB" id="A0AAI9SCI9"/>
<dbReference type="InterPro" id="IPR036388">
    <property type="entry name" value="WH-like_DNA-bd_sf"/>
</dbReference>
<feature type="domain" description="HTH marR-type" evidence="1">
    <location>
        <begin position="33"/>
        <end position="169"/>
    </location>
</feature>
<keyword evidence="3" id="KW-1185">Reference proteome</keyword>
<dbReference type="InterPro" id="IPR039422">
    <property type="entry name" value="MarR/SlyA-like"/>
</dbReference>
<protein>
    <submittedName>
        <fullName evidence="2">MarR family transcriptional regulator</fullName>
    </submittedName>
</protein>
<evidence type="ECO:0000313" key="3">
    <source>
        <dbReference type="Proteomes" id="UP000469462"/>
    </source>
</evidence>
<sequence>MPLMKNPSIRIIPARESLRRVHGEGAADLDVSSIDLMLRMMNAVDVVKGVIFDELKAATGLSEGKFTLMMCLREEGKPLAISDISQRIGVAPPTVSVMVARMEGEKKPLIVRRSSTRDARSSLVELTPAGRELLDRILPVHFRRVEEFAAPLTYEERETLIGLLAKLTAPFEKTPPGKA</sequence>
<accession>A0AAI9SCI9</accession>
<gene>
    <name evidence="2" type="ORF">GBM96_08120</name>
</gene>
<dbReference type="InterPro" id="IPR036390">
    <property type="entry name" value="WH_DNA-bd_sf"/>
</dbReference>
<dbReference type="InterPro" id="IPR000835">
    <property type="entry name" value="HTH_MarR-typ"/>
</dbReference>
<dbReference type="Proteomes" id="UP000469462">
    <property type="component" value="Unassembled WGS sequence"/>
</dbReference>
<dbReference type="Gene3D" id="1.10.10.10">
    <property type="entry name" value="Winged helix-like DNA-binding domain superfamily/Winged helix DNA-binding domain"/>
    <property type="match status" value="1"/>
</dbReference>